<dbReference type="Proteomes" id="UP000826656">
    <property type="component" value="Unassembled WGS sequence"/>
</dbReference>
<gene>
    <name evidence="1" type="ORF">KY290_026151</name>
</gene>
<proteinExistence type="predicted"/>
<comment type="caution">
    <text evidence="1">The sequence shown here is derived from an EMBL/GenBank/DDBJ whole genome shotgun (WGS) entry which is preliminary data.</text>
</comment>
<dbReference type="EMBL" id="JAIVGD010000018">
    <property type="protein sequence ID" value="KAH0755881.1"/>
    <property type="molecule type" value="Genomic_DNA"/>
</dbReference>
<sequence length="60" mass="7071">MSHFGWPEDPFRFFFSIMSLRDHSTLPGDYFGSYFIPSVVELRWVKGMCEGAYGQPSRRF</sequence>
<protein>
    <submittedName>
        <fullName evidence="1">Uncharacterized protein</fullName>
    </submittedName>
</protein>
<name>A0ABQ7UVM8_SOLTU</name>
<evidence type="ECO:0000313" key="2">
    <source>
        <dbReference type="Proteomes" id="UP000826656"/>
    </source>
</evidence>
<keyword evidence="2" id="KW-1185">Reference proteome</keyword>
<reference evidence="1 2" key="1">
    <citation type="journal article" date="2021" name="bioRxiv">
        <title>Chromosome-scale and haplotype-resolved genome assembly of a tetraploid potato cultivar.</title>
        <authorList>
            <person name="Sun H."/>
            <person name="Jiao W.-B."/>
            <person name="Krause K."/>
            <person name="Campoy J.A."/>
            <person name="Goel M."/>
            <person name="Folz-Donahue K."/>
            <person name="Kukat C."/>
            <person name="Huettel B."/>
            <person name="Schneeberger K."/>
        </authorList>
    </citation>
    <scope>NUCLEOTIDE SEQUENCE [LARGE SCALE GENOMIC DNA]</scope>
    <source>
        <strain evidence="1">SolTubOtavaFocal</strain>
        <tissue evidence="1">Leaves</tissue>
    </source>
</reference>
<organism evidence="1 2">
    <name type="scientific">Solanum tuberosum</name>
    <name type="common">Potato</name>
    <dbReference type="NCBI Taxonomy" id="4113"/>
    <lineage>
        <taxon>Eukaryota</taxon>
        <taxon>Viridiplantae</taxon>
        <taxon>Streptophyta</taxon>
        <taxon>Embryophyta</taxon>
        <taxon>Tracheophyta</taxon>
        <taxon>Spermatophyta</taxon>
        <taxon>Magnoliopsida</taxon>
        <taxon>eudicotyledons</taxon>
        <taxon>Gunneridae</taxon>
        <taxon>Pentapetalae</taxon>
        <taxon>asterids</taxon>
        <taxon>lamiids</taxon>
        <taxon>Solanales</taxon>
        <taxon>Solanaceae</taxon>
        <taxon>Solanoideae</taxon>
        <taxon>Solaneae</taxon>
        <taxon>Solanum</taxon>
    </lineage>
</organism>
<evidence type="ECO:0000313" key="1">
    <source>
        <dbReference type="EMBL" id="KAH0755881.1"/>
    </source>
</evidence>
<accession>A0ABQ7UVM8</accession>